<proteinExistence type="predicted"/>
<dbReference type="InterPro" id="IPR036047">
    <property type="entry name" value="F-box-like_dom_sf"/>
</dbReference>
<dbReference type="SUPFAM" id="SSF81383">
    <property type="entry name" value="F-box domain"/>
    <property type="match status" value="1"/>
</dbReference>
<name>A0AAV2F2G5_9ROSI</name>
<dbReference type="PANTHER" id="PTHR31639">
    <property type="entry name" value="F-BOX PROTEIN-LIKE"/>
    <property type="match status" value="1"/>
</dbReference>
<dbReference type="InterPro" id="IPR053781">
    <property type="entry name" value="F-box_AtFBL13-like"/>
</dbReference>
<organism evidence="3 4">
    <name type="scientific">Linum trigynum</name>
    <dbReference type="NCBI Taxonomy" id="586398"/>
    <lineage>
        <taxon>Eukaryota</taxon>
        <taxon>Viridiplantae</taxon>
        <taxon>Streptophyta</taxon>
        <taxon>Embryophyta</taxon>
        <taxon>Tracheophyta</taxon>
        <taxon>Spermatophyta</taxon>
        <taxon>Magnoliopsida</taxon>
        <taxon>eudicotyledons</taxon>
        <taxon>Gunneridae</taxon>
        <taxon>Pentapetalae</taxon>
        <taxon>rosids</taxon>
        <taxon>fabids</taxon>
        <taxon>Malpighiales</taxon>
        <taxon>Linaceae</taxon>
        <taxon>Linum</taxon>
    </lineage>
</organism>
<evidence type="ECO:0008006" key="5">
    <source>
        <dbReference type="Google" id="ProtNLM"/>
    </source>
</evidence>
<feature type="domain" description="F-box/LRR-repeat protein 15/At3g58940/PEG3-like LRR" evidence="2">
    <location>
        <begin position="102"/>
        <end position="187"/>
    </location>
</feature>
<gene>
    <name evidence="3" type="ORF">LTRI10_LOCUS33083</name>
</gene>
<dbReference type="AlphaFoldDB" id="A0AAV2F2G5"/>
<dbReference type="PANTHER" id="PTHR31639:SF312">
    <property type="entry name" value="CYCLIN-LIKE F-BOX"/>
    <property type="match status" value="1"/>
</dbReference>
<dbReference type="EMBL" id="OZ034819">
    <property type="protein sequence ID" value="CAL1392436.1"/>
    <property type="molecule type" value="Genomic_DNA"/>
</dbReference>
<dbReference type="Pfam" id="PF00646">
    <property type="entry name" value="F-box"/>
    <property type="match status" value="1"/>
</dbReference>
<accession>A0AAV2F2G5</accession>
<dbReference type="InterPro" id="IPR055411">
    <property type="entry name" value="LRR_FXL15/At3g58940/PEG3-like"/>
</dbReference>
<reference evidence="3 4" key="1">
    <citation type="submission" date="2024-04" db="EMBL/GenBank/DDBJ databases">
        <authorList>
            <person name="Fracassetti M."/>
        </authorList>
    </citation>
    <scope>NUCLEOTIDE SEQUENCE [LARGE SCALE GENOMIC DNA]</scope>
</reference>
<evidence type="ECO:0000313" key="3">
    <source>
        <dbReference type="EMBL" id="CAL1392436.1"/>
    </source>
</evidence>
<dbReference type="Proteomes" id="UP001497516">
    <property type="component" value="Chromosome 6"/>
</dbReference>
<sequence>MNGVGESSNGRICQLPQSVIHHILMLLPIKDAARTAIMSTNWRGHWRSVPQLVFCNGFAQISGPGMLNKLILSIYQSLLVHDGPVTKFVLAIPGLTPCDGIDHIIVHLSGRGIQELTLEFSVGFVSYKLPSSLFTAPLLNRLELQNCLLMAPTWFVGFSKLTYLFLLEVGLPSDFFESFLPKCPMIKT</sequence>
<dbReference type="SUPFAM" id="SSF52047">
    <property type="entry name" value="RNI-like"/>
    <property type="match status" value="1"/>
</dbReference>
<dbReference type="Pfam" id="PF24758">
    <property type="entry name" value="LRR_At5g56370"/>
    <property type="match status" value="1"/>
</dbReference>
<feature type="domain" description="F-box" evidence="1">
    <location>
        <begin position="12"/>
        <end position="50"/>
    </location>
</feature>
<protein>
    <recommendedName>
        <fullName evidence="5">F-box domain-containing protein</fullName>
    </recommendedName>
</protein>
<evidence type="ECO:0000259" key="1">
    <source>
        <dbReference type="Pfam" id="PF00646"/>
    </source>
</evidence>
<dbReference type="CDD" id="cd22160">
    <property type="entry name" value="F-box_AtFBL13-like"/>
    <property type="match status" value="1"/>
</dbReference>
<dbReference type="InterPro" id="IPR001810">
    <property type="entry name" value="F-box_dom"/>
</dbReference>
<evidence type="ECO:0000313" key="4">
    <source>
        <dbReference type="Proteomes" id="UP001497516"/>
    </source>
</evidence>
<evidence type="ECO:0000259" key="2">
    <source>
        <dbReference type="Pfam" id="PF24758"/>
    </source>
</evidence>
<keyword evidence="4" id="KW-1185">Reference proteome</keyword>